<name>A0ABX7VU64_9BACI</name>
<accession>A0ABX7VU64</accession>
<keyword evidence="2" id="KW-1185">Reference proteome</keyword>
<dbReference type="EMBL" id="CP046956">
    <property type="protein sequence ID" value="QTN00507.1"/>
    <property type="molecule type" value="Genomic_DNA"/>
</dbReference>
<dbReference type="Proteomes" id="UP000665043">
    <property type="component" value="Chromosome"/>
</dbReference>
<protein>
    <recommendedName>
        <fullName evidence="3">Protein phosphatase 2C</fullName>
    </recommendedName>
</protein>
<evidence type="ECO:0000313" key="2">
    <source>
        <dbReference type="Proteomes" id="UP000665043"/>
    </source>
</evidence>
<proteinExistence type="predicted"/>
<evidence type="ECO:0008006" key="3">
    <source>
        <dbReference type="Google" id="ProtNLM"/>
    </source>
</evidence>
<reference evidence="1 2" key="1">
    <citation type="submission" date="2019-12" db="EMBL/GenBank/DDBJ databases">
        <title>The whole genome sequencing of a strain isolated from a Mars analog, Dalangtan Playa.</title>
        <authorList>
            <person name="Huang T."/>
        </authorList>
    </citation>
    <scope>NUCLEOTIDE SEQUENCE [LARGE SCALE GENOMIC DNA]</scope>
    <source>
        <strain evidence="1 2">DP4-553-S</strain>
    </source>
</reference>
<dbReference type="RefSeq" id="WP_209365641.1">
    <property type="nucleotide sequence ID" value="NZ_CP046956.1"/>
</dbReference>
<gene>
    <name evidence="1" type="ORF">ERJ70_15080</name>
</gene>
<organism evidence="1 2">
    <name type="scientific">Sediminibacillus dalangtanensis</name>
    <dbReference type="NCBI Taxonomy" id="2729421"/>
    <lineage>
        <taxon>Bacteria</taxon>
        <taxon>Bacillati</taxon>
        <taxon>Bacillota</taxon>
        <taxon>Bacilli</taxon>
        <taxon>Bacillales</taxon>
        <taxon>Bacillaceae</taxon>
        <taxon>Sediminibacillus</taxon>
    </lineage>
</organism>
<evidence type="ECO:0000313" key="1">
    <source>
        <dbReference type="EMBL" id="QTN00507.1"/>
    </source>
</evidence>
<dbReference type="Gene3D" id="3.60.40.10">
    <property type="entry name" value="PPM-type phosphatase domain"/>
    <property type="match status" value="1"/>
</dbReference>
<sequence>MGIHLIESFLQGKRPAPELCEDMLVINEDFVAVIDGATNVSGRKINGKSPGKLAAEIVKQTVERMDKKVTLEGMIEQINQSMQNFYQKQELLEEIKRKKWLAPSACMAIYSHYHREVWQIGDCQAMIEGELYKNEKHLDTITANARSLYLEAELKKGKTVDDLLVRDTGWEFIQPLILQQYYMQNDPQNQYGYEVINGFPIDLNMVQVTPVPADMTEIILASDGYPFLRNNLSDSEVTLGKLLREDPLCFRAYKASKGLVKGNESFDDRAYIRIRV</sequence>
<dbReference type="SUPFAM" id="SSF81606">
    <property type="entry name" value="PP2C-like"/>
    <property type="match status" value="1"/>
</dbReference>
<dbReference type="InterPro" id="IPR036457">
    <property type="entry name" value="PPM-type-like_dom_sf"/>
</dbReference>